<name>A0A8S1AGZ4_ARCPL</name>
<reference evidence="11 12" key="1">
    <citation type="submission" date="2020-04" db="EMBL/GenBank/DDBJ databases">
        <authorList>
            <person name="Wallbank WR R."/>
            <person name="Pardo Diaz C."/>
            <person name="Kozak K."/>
            <person name="Martin S."/>
            <person name="Jiggins C."/>
            <person name="Moest M."/>
            <person name="Warren A I."/>
            <person name="Byers J.R.P. K."/>
            <person name="Montejo-Kovacevich G."/>
            <person name="Yen C E."/>
        </authorList>
    </citation>
    <scope>NUCLEOTIDE SEQUENCE [LARGE SCALE GENOMIC DNA]</scope>
</reference>
<organism evidence="9 11">
    <name type="scientific">Arctia plantaginis</name>
    <name type="common">Wood tiger moth</name>
    <name type="synonym">Phalaena plantaginis</name>
    <dbReference type="NCBI Taxonomy" id="874455"/>
    <lineage>
        <taxon>Eukaryota</taxon>
        <taxon>Metazoa</taxon>
        <taxon>Ecdysozoa</taxon>
        <taxon>Arthropoda</taxon>
        <taxon>Hexapoda</taxon>
        <taxon>Insecta</taxon>
        <taxon>Pterygota</taxon>
        <taxon>Neoptera</taxon>
        <taxon>Endopterygota</taxon>
        <taxon>Lepidoptera</taxon>
        <taxon>Glossata</taxon>
        <taxon>Ditrysia</taxon>
        <taxon>Noctuoidea</taxon>
        <taxon>Erebidae</taxon>
        <taxon>Arctiinae</taxon>
        <taxon>Arctia</taxon>
    </lineage>
</organism>
<dbReference type="InterPro" id="IPR006076">
    <property type="entry name" value="FAD-dep_OxRdtase"/>
</dbReference>
<keyword evidence="5 7" id="KW-0274">FAD</keyword>
<evidence type="ECO:0000259" key="8">
    <source>
        <dbReference type="Pfam" id="PF01266"/>
    </source>
</evidence>
<dbReference type="SUPFAM" id="SSF54373">
    <property type="entry name" value="FAD-linked reductases, C-terminal domain"/>
    <property type="match status" value="1"/>
</dbReference>
<evidence type="ECO:0000256" key="6">
    <source>
        <dbReference type="ARBA" id="ARBA00023002"/>
    </source>
</evidence>
<sequence length="333" mass="37341">MVKVAVLGAGINGLACAVQLKEKYKNFQVTLISNEFSPNTTGDGAGGLWFPYMYGTTSSKLITQWCSDTLAFLNELWQTGAVNICLMPVYSLFTDKEQLSKPDWLEIAYGYKELNSKQLEYFSERYSRKYTAGLTFVTFVTPTTKLLEYFTKRFKDAHGEILQANISSLQDPVLKKFDVIINCTGFGAKFLVSDDKMAPVRGQVQAPWLNEVVIDDSGHYIIPNVEACVLGGTHQDSSDTKLEPKDTEFILDGCCKRIPSLEHSKIVSQWVGLRPVREAIRVEPELVDGKLCIHNYGHGGSGFTLFWGCSNQVLKIFETYLNKSYLSNRTSKL</sequence>
<keyword evidence="4" id="KW-0285">Flavoprotein</keyword>
<dbReference type="Gene3D" id="3.40.50.720">
    <property type="entry name" value="NAD(P)-binding Rossmann-like Domain"/>
    <property type="match status" value="1"/>
</dbReference>
<evidence type="ECO:0000256" key="3">
    <source>
        <dbReference type="ARBA" id="ARBA00006730"/>
    </source>
</evidence>
<dbReference type="SUPFAM" id="SSF51971">
    <property type="entry name" value="Nucleotide-binding domain"/>
    <property type="match status" value="1"/>
</dbReference>
<evidence type="ECO:0000313" key="9">
    <source>
        <dbReference type="EMBL" id="CAB3244148.1"/>
    </source>
</evidence>
<keyword evidence="11" id="KW-1185">Reference proteome</keyword>
<feature type="binding site" evidence="7">
    <location>
        <position position="300"/>
    </location>
    <ligand>
        <name>D-dopa</name>
        <dbReference type="ChEBI" id="CHEBI:149689"/>
    </ligand>
</feature>
<dbReference type="EMBL" id="CADEBC010000520">
    <property type="protein sequence ID" value="CAB3244148.1"/>
    <property type="molecule type" value="Genomic_DNA"/>
</dbReference>
<evidence type="ECO:0000313" key="10">
    <source>
        <dbReference type="EMBL" id="CAB3253921.1"/>
    </source>
</evidence>
<proteinExistence type="inferred from homology"/>
<dbReference type="AlphaFoldDB" id="A0A8S1AGZ4"/>
<feature type="binding site" evidence="7">
    <location>
        <position position="220"/>
    </location>
    <ligand>
        <name>D-dopa</name>
        <dbReference type="ChEBI" id="CHEBI:149689"/>
    </ligand>
</feature>
<dbReference type="InterPro" id="IPR023209">
    <property type="entry name" value="DAO"/>
</dbReference>
<dbReference type="Pfam" id="PF01266">
    <property type="entry name" value="DAO"/>
    <property type="match status" value="1"/>
</dbReference>
<comment type="similarity">
    <text evidence="3">Belongs to the DAMOX/DASOX family.</text>
</comment>
<feature type="binding site" evidence="7">
    <location>
        <position position="184"/>
    </location>
    <ligand>
        <name>FAD</name>
        <dbReference type="ChEBI" id="CHEBI:57692"/>
    </ligand>
</feature>
<dbReference type="EMBL" id="CADEBD010000393">
    <property type="protein sequence ID" value="CAB3253921.1"/>
    <property type="molecule type" value="Genomic_DNA"/>
</dbReference>
<evidence type="ECO:0000256" key="2">
    <source>
        <dbReference type="ARBA" id="ARBA00004253"/>
    </source>
</evidence>
<evidence type="ECO:0000256" key="4">
    <source>
        <dbReference type="ARBA" id="ARBA00022630"/>
    </source>
</evidence>
<comment type="caution">
    <text evidence="9">The sequence shown here is derived from an EMBL/GenBank/DDBJ whole genome shotgun (WGS) entry which is preliminary data.</text>
</comment>
<dbReference type="Proteomes" id="UP000494106">
    <property type="component" value="Unassembled WGS sequence"/>
</dbReference>
<dbReference type="GO" id="GO:0003884">
    <property type="term" value="F:D-amino-acid oxidase activity"/>
    <property type="evidence" value="ECO:0007669"/>
    <property type="project" value="InterPro"/>
</dbReference>
<dbReference type="PANTHER" id="PTHR11530">
    <property type="entry name" value="D-AMINO ACID OXIDASE"/>
    <property type="match status" value="1"/>
</dbReference>
<evidence type="ECO:0000256" key="1">
    <source>
        <dbReference type="ARBA" id="ARBA00001974"/>
    </source>
</evidence>
<dbReference type="GO" id="GO:0019478">
    <property type="term" value="P:D-amino acid catabolic process"/>
    <property type="evidence" value="ECO:0007669"/>
    <property type="project" value="TreeGrafter"/>
</dbReference>
<protein>
    <recommendedName>
        <fullName evidence="8">FAD dependent oxidoreductase domain-containing protein</fullName>
    </recommendedName>
</protein>
<feature type="binding site" evidence="7">
    <location>
        <begin position="299"/>
        <end position="304"/>
    </location>
    <ligand>
        <name>FAD</name>
        <dbReference type="ChEBI" id="CHEBI:57692"/>
    </ligand>
</feature>
<gene>
    <name evidence="10" type="ORF">APLA_LOCUS14491</name>
    <name evidence="9" type="ORF">APLA_LOCUS9820</name>
</gene>
<dbReference type="PANTHER" id="PTHR11530:SF11">
    <property type="entry name" value="D-ASPARTATE OXIDASE"/>
    <property type="match status" value="1"/>
</dbReference>
<dbReference type="OrthoDB" id="2015447at2759"/>
<feature type="binding site" evidence="7">
    <location>
        <position position="274"/>
    </location>
    <ligand>
        <name>D-dopa</name>
        <dbReference type="ChEBI" id="CHEBI:149689"/>
    </ligand>
</feature>
<feature type="domain" description="FAD dependent oxidoreductase" evidence="8">
    <location>
        <begin position="3"/>
        <end position="310"/>
    </location>
</feature>
<dbReference type="GO" id="GO:0071949">
    <property type="term" value="F:FAD binding"/>
    <property type="evidence" value="ECO:0007669"/>
    <property type="project" value="InterPro"/>
</dbReference>
<comment type="cofactor">
    <cofactor evidence="1 7">
        <name>FAD</name>
        <dbReference type="ChEBI" id="CHEBI:57692"/>
    </cofactor>
</comment>
<evidence type="ECO:0000256" key="5">
    <source>
        <dbReference type="ARBA" id="ARBA00022827"/>
    </source>
</evidence>
<comment type="subcellular location">
    <subcellularLocation>
        <location evidence="2">Peroxisome matrix</location>
    </subcellularLocation>
</comment>
<dbReference type="PIRSF" id="PIRSF000189">
    <property type="entry name" value="D-aa_oxidase"/>
    <property type="match status" value="1"/>
</dbReference>
<dbReference type="GO" id="GO:0005782">
    <property type="term" value="C:peroxisomal matrix"/>
    <property type="evidence" value="ECO:0007669"/>
    <property type="project" value="UniProtKB-SubCell"/>
</dbReference>
<keyword evidence="6" id="KW-0560">Oxidoreductase</keyword>
<dbReference type="Gene3D" id="3.30.9.10">
    <property type="entry name" value="D-Amino Acid Oxidase, subunit A, domain 2"/>
    <property type="match status" value="1"/>
</dbReference>
<accession>A0A8S1AGZ4</accession>
<evidence type="ECO:0000256" key="7">
    <source>
        <dbReference type="PIRSR" id="PIRSR000189-1"/>
    </source>
</evidence>
<evidence type="ECO:0000313" key="12">
    <source>
        <dbReference type="Proteomes" id="UP000494256"/>
    </source>
</evidence>
<evidence type="ECO:0000313" key="11">
    <source>
        <dbReference type="Proteomes" id="UP000494106"/>
    </source>
</evidence>
<dbReference type="Proteomes" id="UP000494256">
    <property type="component" value="Unassembled WGS sequence"/>
</dbReference>